<sequence length="55" mass="6459">MKTKIFYNYVKNTQSLNNKFLGVQEASYEGMNIVNLATYEVKEKSYNIDEMVDLE</sequence>
<accession>A0A1M6KCI2</accession>
<proteinExistence type="predicted"/>
<evidence type="ECO:0000313" key="2">
    <source>
        <dbReference type="Proteomes" id="UP000184310"/>
    </source>
</evidence>
<evidence type="ECO:0000313" key="1">
    <source>
        <dbReference type="EMBL" id="SHJ56628.1"/>
    </source>
</evidence>
<dbReference type="Proteomes" id="UP000184310">
    <property type="component" value="Unassembled WGS sequence"/>
</dbReference>
<reference evidence="1 2" key="1">
    <citation type="submission" date="2016-11" db="EMBL/GenBank/DDBJ databases">
        <authorList>
            <person name="Jaros S."/>
            <person name="Januszkiewicz K."/>
            <person name="Wedrychowicz H."/>
        </authorList>
    </citation>
    <scope>NUCLEOTIDE SEQUENCE [LARGE SCALE GENOMIC DNA]</scope>
    <source>
        <strain evidence="1 2">DSM 21758</strain>
    </source>
</reference>
<gene>
    <name evidence="1" type="ORF">SAMN02745163_02157</name>
</gene>
<dbReference type="AlphaFoldDB" id="A0A1M6KCI2"/>
<dbReference type="EMBL" id="FQZB01000009">
    <property type="protein sequence ID" value="SHJ56628.1"/>
    <property type="molecule type" value="Genomic_DNA"/>
</dbReference>
<dbReference type="RefSeq" id="WP_159433233.1">
    <property type="nucleotide sequence ID" value="NZ_FQZB01000009.1"/>
</dbReference>
<protein>
    <submittedName>
        <fullName evidence="1">Uncharacterized protein</fullName>
    </submittedName>
</protein>
<organism evidence="1 2">
    <name type="scientific">Clostridium cavendishii DSM 21758</name>
    <dbReference type="NCBI Taxonomy" id="1121302"/>
    <lineage>
        <taxon>Bacteria</taxon>
        <taxon>Bacillati</taxon>
        <taxon>Bacillota</taxon>
        <taxon>Clostridia</taxon>
        <taxon>Eubacteriales</taxon>
        <taxon>Clostridiaceae</taxon>
        <taxon>Clostridium</taxon>
    </lineage>
</organism>
<dbReference type="STRING" id="1121302.SAMN02745163_02157"/>
<keyword evidence="2" id="KW-1185">Reference proteome</keyword>
<name>A0A1M6KCI2_9CLOT</name>